<keyword evidence="3 6" id="KW-1133">Transmembrane helix</keyword>
<comment type="similarity">
    <text evidence="5">Belongs to the SAT4 family.</text>
</comment>
<protein>
    <recommendedName>
        <fullName evidence="7">Rhodopsin domain-containing protein</fullName>
    </recommendedName>
</protein>
<evidence type="ECO:0000256" key="5">
    <source>
        <dbReference type="ARBA" id="ARBA00038359"/>
    </source>
</evidence>
<evidence type="ECO:0000259" key="7">
    <source>
        <dbReference type="Pfam" id="PF20684"/>
    </source>
</evidence>
<dbReference type="GO" id="GO:0016020">
    <property type="term" value="C:membrane"/>
    <property type="evidence" value="ECO:0007669"/>
    <property type="project" value="UniProtKB-SubCell"/>
</dbReference>
<feature type="transmembrane region" description="Helical" evidence="6">
    <location>
        <begin position="6"/>
        <end position="32"/>
    </location>
</feature>
<evidence type="ECO:0000256" key="6">
    <source>
        <dbReference type="SAM" id="Phobius"/>
    </source>
</evidence>
<keyword evidence="2 6" id="KW-0812">Transmembrane</keyword>
<dbReference type="AlphaFoldDB" id="A0A4U7B4E2"/>
<feature type="transmembrane region" description="Helical" evidence="6">
    <location>
        <begin position="44"/>
        <end position="65"/>
    </location>
</feature>
<reference evidence="8 9" key="1">
    <citation type="submission" date="2018-02" db="EMBL/GenBank/DDBJ databases">
        <title>Draft genome sequences of Elsinoe sp., causing black scab on jojoba.</title>
        <authorList>
            <person name="Stodart B."/>
            <person name="Jeffress S."/>
            <person name="Ash G."/>
            <person name="Arun Chinnappa K."/>
        </authorList>
    </citation>
    <scope>NUCLEOTIDE SEQUENCE [LARGE SCALE GENOMIC DNA]</scope>
    <source>
        <strain evidence="8 9">Hillstone_2</strain>
    </source>
</reference>
<name>A0A4U7B4E2_9PEZI</name>
<dbReference type="InterPro" id="IPR049326">
    <property type="entry name" value="Rhodopsin_dom_fungi"/>
</dbReference>
<evidence type="ECO:0000256" key="1">
    <source>
        <dbReference type="ARBA" id="ARBA00004141"/>
    </source>
</evidence>
<evidence type="ECO:0000313" key="8">
    <source>
        <dbReference type="EMBL" id="TKX25769.1"/>
    </source>
</evidence>
<feature type="transmembrane region" description="Helical" evidence="6">
    <location>
        <begin position="85"/>
        <end position="112"/>
    </location>
</feature>
<sequence length="339" mass="36651">MGTYGGLGPAILATLWSLCGVAFTLVFLRAYAASRKHGKWRWDFIHIAVAFVTAALAGIFITVGVDKGLGNYVKRLTYSQIWDTFYWFYLAIYAGTISIAFSKFSVIALLLEVQEGSQKRKRKYALWAVGAVFGIASLLEVFLTAFQCKPLSKVWNLAEDGTCPASKAAKAISYVHAATGGITDLILALWPISIVWNLQTALRVKVGFCLLMAVGIVPAAAAFVRIQLLTRLHTAKDPTYESGLFLLSAAVEAASLIILCSIPPLRPLFIRVIWGPPTLSTGTRTTHPTATAASMGVLPRSHSLSVNNIGSSRAADDEEHGKADQAIVVSKAYRVEAEE</sequence>
<evidence type="ECO:0000256" key="3">
    <source>
        <dbReference type="ARBA" id="ARBA00022989"/>
    </source>
</evidence>
<accession>A0A4U7B4E2</accession>
<evidence type="ECO:0000256" key="4">
    <source>
        <dbReference type="ARBA" id="ARBA00023136"/>
    </source>
</evidence>
<keyword evidence="4 6" id="KW-0472">Membrane</keyword>
<comment type="subcellular location">
    <subcellularLocation>
        <location evidence="1">Membrane</location>
        <topology evidence="1">Multi-pass membrane protein</topology>
    </subcellularLocation>
</comment>
<dbReference type="PANTHER" id="PTHR33048:SF165">
    <property type="entry name" value="INTEGRAL MEMBRANE PROTEIN"/>
    <property type="match status" value="1"/>
</dbReference>
<feature type="transmembrane region" description="Helical" evidence="6">
    <location>
        <begin position="208"/>
        <end position="230"/>
    </location>
</feature>
<feature type="domain" description="Rhodopsin" evidence="7">
    <location>
        <begin position="28"/>
        <end position="270"/>
    </location>
</feature>
<dbReference type="InterPro" id="IPR052337">
    <property type="entry name" value="SAT4-like"/>
</dbReference>
<dbReference type="PANTHER" id="PTHR33048">
    <property type="entry name" value="PTH11-LIKE INTEGRAL MEMBRANE PROTEIN (AFU_ORTHOLOGUE AFUA_5G11245)"/>
    <property type="match status" value="1"/>
</dbReference>
<proteinExistence type="inferred from homology"/>
<feature type="transmembrane region" description="Helical" evidence="6">
    <location>
        <begin position="242"/>
        <end position="262"/>
    </location>
</feature>
<dbReference type="Pfam" id="PF20684">
    <property type="entry name" value="Fung_rhodopsin"/>
    <property type="match status" value="1"/>
</dbReference>
<dbReference type="EMBL" id="PTQR01000024">
    <property type="protein sequence ID" value="TKX25769.1"/>
    <property type="molecule type" value="Genomic_DNA"/>
</dbReference>
<evidence type="ECO:0000313" key="9">
    <source>
        <dbReference type="Proteomes" id="UP000308133"/>
    </source>
</evidence>
<organism evidence="8 9">
    <name type="scientific">Elsinoe australis</name>
    <dbReference type="NCBI Taxonomy" id="40998"/>
    <lineage>
        <taxon>Eukaryota</taxon>
        <taxon>Fungi</taxon>
        <taxon>Dikarya</taxon>
        <taxon>Ascomycota</taxon>
        <taxon>Pezizomycotina</taxon>
        <taxon>Dothideomycetes</taxon>
        <taxon>Dothideomycetidae</taxon>
        <taxon>Myriangiales</taxon>
        <taxon>Elsinoaceae</taxon>
        <taxon>Elsinoe</taxon>
    </lineage>
</organism>
<feature type="transmembrane region" description="Helical" evidence="6">
    <location>
        <begin position="174"/>
        <end position="196"/>
    </location>
</feature>
<comment type="caution">
    <text evidence="8">The sequence shown here is derived from an EMBL/GenBank/DDBJ whole genome shotgun (WGS) entry which is preliminary data.</text>
</comment>
<gene>
    <name evidence="8" type="ORF">C1H76_1915</name>
</gene>
<evidence type="ECO:0000256" key="2">
    <source>
        <dbReference type="ARBA" id="ARBA00022692"/>
    </source>
</evidence>
<feature type="transmembrane region" description="Helical" evidence="6">
    <location>
        <begin position="124"/>
        <end position="146"/>
    </location>
</feature>
<dbReference type="Proteomes" id="UP000308133">
    <property type="component" value="Unassembled WGS sequence"/>
</dbReference>